<feature type="domain" description="PROP1-like PPR" evidence="4">
    <location>
        <begin position="495"/>
        <end position="641"/>
    </location>
</feature>
<dbReference type="AlphaFoldDB" id="A0A2P6VEH0"/>
<reference evidence="6 7" key="1">
    <citation type="journal article" date="2018" name="Plant J.">
        <title>Genome sequences of Chlorella sorokiniana UTEX 1602 and Micractinium conductrix SAG 241.80: implications to maltose excretion by a green alga.</title>
        <authorList>
            <person name="Arriola M.B."/>
            <person name="Velmurugan N."/>
            <person name="Zhang Y."/>
            <person name="Plunkett M.H."/>
            <person name="Hondzo H."/>
            <person name="Barney B.M."/>
        </authorList>
    </citation>
    <scope>NUCLEOTIDE SEQUENCE [LARGE SCALE GENOMIC DNA]</scope>
    <source>
        <strain evidence="6 7">SAG 241.80</strain>
    </source>
</reference>
<evidence type="ECO:0000313" key="7">
    <source>
        <dbReference type="Proteomes" id="UP000239649"/>
    </source>
</evidence>
<feature type="compositionally biased region" description="Low complexity" evidence="3">
    <location>
        <begin position="179"/>
        <end position="226"/>
    </location>
</feature>
<dbReference type="STRING" id="554055.A0A2P6VEH0"/>
<keyword evidence="7" id="KW-1185">Reference proteome</keyword>
<dbReference type="PANTHER" id="PTHR47935">
    <property type="entry name" value="PENTATRICOPEPTIDE REPEAT-CONTAINING PROTEIN MRL1, CHLOROPLASTIC"/>
    <property type="match status" value="1"/>
</dbReference>
<feature type="region of interest" description="Disordered" evidence="3">
    <location>
        <begin position="15"/>
        <end position="44"/>
    </location>
</feature>
<feature type="repeat" description="PPR" evidence="2">
    <location>
        <begin position="665"/>
        <end position="699"/>
    </location>
</feature>
<proteinExistence type="predicted"/>
<dbReference type="PANTHER" id="PTHR47935:SF1">
    <property type="entry name" value="PENTATRICOPEPTIDE REPEAT-CONTAINING PROTEIN MRL1, CHLOROPLASTIC"/>
    <property type="match status" value="1"/>
</dbReference>
<dbReference type="EMBL" id="LHPF02000010">
    <property type="protein sequence ID" value="PSC72471.1"/>
    <property type="molecule type" value="Genomic_DNA"/>
</dbReference>
<dbReference type="InterPro" id="IPR057027">
    <property type="entry name" value="TPR_mt"/>
</dbReference>
<dbReference type="Pfam" id="PF23276">
    <property type="entry name" value="TPR_24"/>
    <property type="match status" value="1"/>
</dbReference>
<dbReference type="InterPro" id="IPR033443">
    <property type="entry name" value="PROP1-like_PPR_dom"/>
</dbReference>
<dbReference type="InterPro" id="IPR053303">
    <property type="entry name" value="Chloroplast_PPR"/>
</dbReference>
<organism evidence="6 7">
    <name type="scientific">Micractinium conductrix</name>
    <dbReference type="NCBI Taxonomy" id="554055"/>
    <lineage>
        <taxon>Eukaryota</taxon>
        <taxon>Viridiplantae</taxon>
        <taxon>Chlorophyta</taxon>
        <taxon>core chlorophytes</taxon>
        <taxon>Trebouxiophyceae</taxon>
        <taxon>Chlorellales</taxon>
        <taxon>Chlorellaceae</taxon>
        <taxon>Chlorella clade</taxon>
        <taxon>Micractinium</taxon>
    </lineage>
</organism>
<feature type="region of interest" description="Disordered" evidence="3">
    <location>
        <begin position="1044"/>
        <end position="1067"/>
    </location>
</feature>
<gene>
    <name evidence="6" type="ORF">C2E20_4232</name>
</gene>
<feature type="domain" description="Pentatricopeptide repeat-containing protein-mitochondrial" evidence="5">
    <location>
        <begin position="341"/>
        <end position="477"/>
    </location>
</feature>
<name>A0A2P6VEH0_9CHLO</name>
<dbReference type="InterPro" id="IPR002885">
    <property type="entry name" value="PPR_rpt"/>
</dbReference>
<feature type="repeat" description="PPR" evidence="2">
    <location>
        <begin position="369"/>
        <end position="403"/>
    </location>
</feature>
<evidence type="ECO:0000256" key="3">
    <source>
        <dbReference type="SAM" id="MobiDB-lite"/>
    </source>
</evidence>
<accession>A0A2P6VEH0</accession>
<evidence type="ECO:0000256" key="2">
    <source>
        <dbReference type="PROSITE-ProRule" id="PRU00708"/>
    </source>
</evidence>
<dbReference type="Pfam" id="PF13812">
    <property type="entry name" value="PPR_3"/>
    <property type="match status" value="1"/>
</dbReference>
<protein>
    <submittedName>
        <fullName evidence="6">Pentatricopeptide repeat-containing chloroplastic</fullName>
    </submittedName>
</protein>
<dbReference type="Proteomes" id="UP000239649">
    <property type="component" value="Unassembled WGS sequence"/>
</dbReference>
<keyword evidence="1" id="KW-0677">Repeat</keyword>
<dbReference type="PROSITE" id="PS51375">
    <property type="entry name" value="PPR"/>
    <property type="match status" value="7"/>
</dbReference>
<evidence type="ECO:0000313" key="6">
    <source>
        <dbReference type="EMBL" id="PSC72471.1"/>
    </source>
</evidence>
<dbReference type="OrthoDB" id="185373at2759"/>
<feature type="compositionally biased region" description="Acidic residues" evidence="3">
    <location>
        <begin position="955"/>
        <end position="968"/>
    </location>
</feature>
<feature type="repeat" description="PPR" evidence="2">
    <location>
        <begin position="487"/>
        <end position="521"/>
    </location>
</feature>
<feature type="compositionally biased region" description="Low complexity" evidence="3">
    <location>
        <begin position="32"/>
        <end position="42"/>
    </location>
</feature>
<feature type="repeat" description="PPR" evidence="2">
    <location>
        <begin position="560"/>
        <end position="594"/>
    </location>
</feature>
<comment type="caution">
    <text evidence="6">The sequence shown here is derived from an EMBL/GenBank/DDBJ whole genome shotgun (WGS) entry which is preliminary data.</text>
</comment>
<feature type="region of interest" description="Disordered" evidence="3">
    <location>
        <begin position="951"/>
        <end position="972"/>
    </location>
</feature>
<feature type="repeat" description="PPR" evidence="2">
    <location>
        <begin position="452"/>
        <end position="486"/>
    </location>
</feature>
<sequence length="1219" mass="129681">MPHAAGATLLRGGPAAFFTQRRPARSGPTRLARAAAAEPSAAPQVRVEKHGDGSVVYRFDEEQPAAEAVRASPAAVASVAAAPAPPKLAAVLDAAAAAAAAQPAPVQVQQAATMQAAPMAAVASSSSGSSGGVAVLDGVPTPAAFLPPVAAVPPLQQLLHQANGSSSSGSGSGSEGDDAAAGSRNGSATRNGSSRSGGAAGSSDGARPRALQQSRQQPGAGRQQRGSLNGAVPAPKQQPGGRRPASQRYAAPADARSIDYQITEAHVIVGAYDALCEDSDLDEALHLVKECIRAGRADVLAKLRHYRFLRPAASRKAVKQALRFVQLLPRQYVDARTYNMLLRVCARAGDLRNALHVADMLQAAGLKMDTLLYTTLISACAGAGDAEKAFQLYGEMRATGVPCDKMVYASVVKACAQHISRLPLSERRQQLVLLERAFQLVEDAKAARVPTDAAVWNALVTAAGRAGQLQRAFNVLEEMLLANTRPNDRTYASLIDACARAGDKELALRVYRKAQREGCATSLMVYSGAVHACVQASGGCDTETAMAVYADLQRNGVEPDNQLYGMLIKAAGAAGDVDLALGLHDEMQREGLRPCTGTQSALMAVFIRHNKLSEAQYLFKQLRVDGAWPQAYALNALLNAYANNFRLGDVVSLVCEMAEGGMRPDAFTFSAILNACQRADEAELALEVARLMKMRGVRLDEACTVMLLRICYNRLRQAWVPGGYPPNRPATAATAGGTLPGSKRSNERLRLVEALTPRGQQEAEPREQGEVAWLSQAFGVYREAVAAGVKPSMRMLNRILMCLRVAWEGKQAAPEGADVTGEALMPHHSPFTHPGVAQLAGVPRQEKIGVEAVYHVQAVSILEEAILSNVVPPFKLDSDQPVDLRGMPPAVAEVYVLTVLSALQRLCEARRVVTTNVVFLVPSYDGAKVFMPSHLSHVDYERIEAAVGLSSGSDSEAESEEEGSEEEAFGGNFDETDAAYARAAASAEALDADERTGLGVAGVLRRLRLWAREYGERGFILLEAKELTRWCKITQRAAERRSANALPVQKPYGQQLPGQSLPGRSGLQAQQHQIRSNDCALNERGADADGALWHVTSVVLLVLLIVRTCLEDHLFGLALRNATHLLHLATWTHLNWVVANSVAQGTNLMAQHHGGSALCLLCLLQLANGAFWLALYALYARLPVAFCRLALPALAAQALCGSRNVCRWVMEAGAAGAAG</sequence>
<evidence type="ECO:0000256" key="1">
    <source>
        <dbReference type="ARBA" id="ARBA00022737"/>
    </source>
</evidence>
<dbReference type="InterPro" id="IPR011990">
    <property type="entry name" value="TPR-like_helical_dom_sf"/>
</dbReference>
<feature type="repeat" description="PPR" evidence="2">
    <location>
        <begin position="630"/>
        <end position="664"/>
    </location>
</feature>
<feature type="repeat" description="PPR" evidence="2">
    <location>
        <begin position="334"/>
        <end position="368"/>
    </location>
</feature>
<evidence type="ECO:0000259" key="4">
    <source>
        <dbReference type="Pfam" id="PF17177"/>
    </source>
</evidence>
<feature type="region of interest" description="Disordered" evidence="3">
    <location>
        <begin position="161"/>
        <end position="252"/>
    </location>
</feature>
<dbReference type="Gene3D" id="1.25.40.10">
    <property type="entry name" value="Tetratricopeptide repeat domain"/>
    <property type="match status" value="3"/>
</dbReference>
<dbReference type="Pfam" id="PF17177">
    <property type="entry name" value="PPR_long"/>
    <property type="match status" value="1"/>
</dbReference>
<evidence type="ECO:0000259" key="5">
    <source>
        <dbReference type="Pfam" id="PF23276"/>
    </source>
</evidence>
<dbReference type="NCBIfam" id="TIGR00756">
    <property type="entry name" value="PPR"/>
    <property type="match status" value="5"/>
</dbReference>